<protein>
    <submittedName>
        <fullName evidence="1">Uncharacterized protein</fullName>
    </submittedName>
</protein>
<accession>A0A8S5TSG3</accession>
<dbReference type="EMBL" id="BK015918">
    <property type="protein sequence ID" value="DAF85154.1"/>
    <property type="molecule type" value="Genomic_DNA"/>
</dbReference>
<proteinExistence type="predicted"/>
<evidence type="ECO:0000313" key="1">
    <source>
        <dbReference type="EMBL" id="DAF85154.1"/>
    </source>
</evidence>
<reference evidence="1" key="1">
    <citation type="journal article" date="2021" name="Proc. Natl. Acad. Sci. U.S.A.">
        <title>A Catalog of Tens of Thousands of Viruses from Human Metagenomes Reveals Hidden Associations with Chronic Diseases.</title>
        <authorList>
            <person name="Tisza M.J."/>
            <person name="Buck C.B."/>
        </authorList>
    </citation>
    <scope>NUCLEOTIDE SEQUENCE</scope>
    <source>
        <strain evidence="1">Ctxdc10</strain>
    </source>
</reference>
<name>A0A8S5TSG3_9CAUD</name>
<sequence>MKPRDEKRYTRPVGERFEYEGETAEVVGYDPNKEGCACRDCARFGNCSYNEMTGSCRWYEREDGTDVIFRKVEQV</sequence>
<organism evidence="1">
    <name type="scientific">Siphoviridae sp. ctxdc10</name>
    <dbReference type="NCBI Taxonomy" id="2825740"/>
    <lineage>
        <taxon>Viruses</taxon>
        <taxon>Duplodnaviria</taxon>
        <taxon>Heunggongvirae</taxon>
        <taxon>Uroviricota</taxon>
        <taxon>Caudoviricetes</taxon>
    </lineage>
</organism>